<dbReference type="EMBL" id="MWQY01000008">
    <property type="protein sequence ID" value="ORC35675.1"/>
    <property type="molecule type" value="Genomic_DNA"/>
</dbReference>
<dbReference type="Pfam" id="PF07732">
    <property type="entry name" value="Cu-oxidase_3"/>
    <property type="match status" value="1"/>
</dbReference>
<evidence type="ECO:0008006" key="7">
    <source>
        <dbReference type="Google" id="ProtNLM"/>
    </source>
</evidence>
<protein>
    <recommendedName>
        <fullName evidence="7">Copper oxidase</fullName>
    </recommendedName>
</protein>
<dbReference type="CDD" id="cd04232">
    <property type="entry name" value="CuRO_1_CueO_FtsP"/>
    <property type="match status" value="1"/>
</dbReference>
<keyword evidence="6" id="KW-1185">Reference proteome</keyword>
<dbReference type="PANTHER" id="PTHR48267:SF1">
    <property type="entry name" value="BILIRUBIN OXIDASE"/>
    <property type="match status" value="1"/>
</dbReference>
<sequence length="460" mass="51053">MKWRWLILFLLTFFSLEAEPGEALIVPPLREGRLRSDGVREYTVTASEGELEFFSGIPVPTMGYDGDYLGPTLHLRQGERVSIRVRNSLRETTTVHWHGAYLPAEADGGPRQPIGPGETWIAEFTVNQPAASLWYHPHRMGTTAEQVYRGLAGMMIVTDPSGPAGLPDEYGIDDIPLVLQERRFSRDGGFRYEPRMPDIIHGYGGNVLLTNGGIEPVFRAQTRLLRLRLLNGSNSTILRLSLPEGPEFIQIASDGGLLSRPVPLKTLVLSPGERAEVILDLREQQGRNTVLQAESSFGAVYTALLVNPGDELRNNGELPSRLASLPAAEIPRAAGRRSFVMSTMGPGGSLTINGRRMDMARVDERVAAMSTEVWEVSTAGMMMNTPHNFHVHGLQFRIIDINGDPPPPELSGFKDTVLLWPGDRVRLLMEFGEYPGIYMYHCHLLEHEDAGMMGQYEVLD</sequence>
<gene>
    <name evidence="5" type="ORF">B4O97_08505</name>
</gene>
<dbReference type="PROSITE" id="PS00079">
    <property type="entry name" value="MULTICOPPER_OXIDASE1"/>
    <property type="match status" value="1"/>
</dbReference>
<evidence type="ECO:0000313" key="5">
    <source>
        <dbReference type="EMBL" id="ORC35675.1"/>
    </source>
</evidence>
<dbReference type="InterPro" id="IPR011707">
    <property type="entry name" value="Cu-oxidase-like_N"/>
</dbReference>
<dbReference type="Pfam" id="PF07731">
    <property type="entry name" value="Cu-oxidase_2"/>
    <property type="match status" value="1"/>
</dbReference>
<dbReference type="InterPro" id="IPR008972">
    <property type="entry name" value="Cupredoxin"/>
</dbReference>
<dbReference type="SUPFAM" id="SSF49503">
    <property type="entry name" value="Cupredoxins"/>
    <property type="match status" value="3"/>
</dbReference>
<dbReference type="RefSeq" id="WP_083050007.1">
    <property type="nucleotide sequence ID" value="NZ_MWQY01000008.1"/>
</dbReference>
<dbReference type="PANTHER" id="PTHR48267">
    <property type="entry name" value="CUPREDOXIN SUPERFAMILY PROTEIN"/>
    <property type="match status" value="1"/>
</dbReference>
<dbReference type="InterPro" id="IPR002355">
    <property type="entry name" value="Cu_oxidase_Cu_BS"/>
</dbReference>
<dbReference type="PROSITE" id="PS00080">
    <property type="entry name" value="MULTICOPPER_OXIDASE2"/>
    <property type="match status" value="1"/>
</dbReference>
<accession>A0A1Y1S054</accession>
<dbReference type="AlphaFoldDB" id="A0A1Y1S054"/>
<dbReference type="OrthoDB" id="9757546at2"/>
<organism evidence="5 6">
    <name type="scientific">Marispirochaeta aestuarii</name>
    <dbReference type="NCBI Taxonomy" id="1963862"/>
    <lineage>
        <taxon>Bacteria</taxon>
        <taxon>Pseudomonadati</taxon>
        <taxon>Spirochaetota</taxon>
        <taxon>Spirochaetia</taxon>
        <taxon>Spirochaetales</taxon>
        <taxon>Spirochaetaceae</taxon>
        <taxon>Marispirochaeta</taxon>
    </lineage>
</organism>
<dbReference type="STRING" id="1963862.B4O97_08505"/>
<evidence type="ECO:0000256" key="2">
    <source>
        <dbReference type="ARBA" id="ARBA00023002"/>
    </source>
</evidence>
<dbReference type="CDD" id="cd13890">
    <property type="entry name" value="CuRO_3_CueO_FtsP"/>
    <property type="match status" value="1"/>
</dbReference>
<feature type="domain" description="Plastocyanin-like" evidence="4">
    <location>
        <begin position="56"/>
        <end position="161"/>
    </location>
</feature>
<dbReference type="InterPro" id="IPR011706">
    <property type="entry name" value="Cu-oxidase_C"/>
</dbReference>
<feature type="domain" description="Plastocyanin-like" evidence="3">
    <location>
        <begin position="347"/>
        <end position="458"/>
    </location>
</feature>
<dbReference type="GO" id="GO:0005507">
    <property type="term" value="F:copper ion binding"/>
    <property type="evidence" value="ECO:0007669"/>
    <property type="project" value="InterPro"/>
</dbReference>
<keyword evidence="2" id="KW-0560">Oxidoreductase</keyword>
<evidence type="ECO:0000259" key="4">
    <source>
        <dbReference type="Pfam" id="PF07732"/>
    </source>
</evidence>
<dbReference type="InterPro" id="IPR033138">
    <property type="entry name" value="Cu_oxidase_CS"/>
</dbReference>
<proteinExistence type="predicted"/>
<comment type="caution">
    <text evidence="5">The sequence shown here is derived from an EMBL/GenBank/DDBJ whole genome shotgun (WGS) entry which is preliminary data.</text>
</comment>
<dbReference type="Proteomes" id="UP000192343">
    <property type="component" value="Unassembled WGS sequence"/>
</dbReference>
<dbReference type="GO" id="GO:0016491">
    <property type="term" value="F:oxidoreductase activity"/>
    <property type="evidence" value="ECO:0007669"/>
    <property type="project" value="UniProtKB-KW"/>
</dbReference>
<reference evidence="5 6" key="1">
    <citation type="submission" date="2017-03" db="EMBL/GenBank/DDBJ databases">
        <title>Draft Genome sequence of Marispirochaeta sp. strain JC444.</title>
        <authorList>
            <person name="Shivani Y."/>
            <person name="Subhash Y."/>
            <person name="Sasikala C."/>
            <person name="Ramana C."/>
        </authorList>
    </citation>
    <scope>NUCLEOTIDE SEQUENCE [LARGE SCALE GENOMIC DNA]</scope>
    <source>
        <strain evidence="5 6">JC444</strain>
    </source>
</reference>
<keyword evidence="1" id="KW-0479">Metal-binding</keyword>
<name>A0A1Y1S054_9SPIO</name>
<evidence type="ECO:0000256" key="1">
    <source>
        <dbReference type="ARBA" id="ARBA00022723"/>
    </source>
</evidence>
<evidence type="ECO:0000259" key="3">
    <source>
        <dbReference type="Pfam" id="PF07731"/>
    </source>
</evidence>
<dbReference type="InterPro" id="IPR045087">
    <property type="entry name" value="Cu-oxidase_fam"/>
</dbReference>
<dbReference type="Gene3D" id="2.60.40.420">
    <property type="entry name" value="Cupredoxins - blue copper proteins"/>
    <property type="match status" value="3"/>
</dbReference>
<evidence type="ECO:0000313" key="6">
    <source>
        <dbReference type="Proteomes" id="UP000192343"/>
    </source>
</evidence>